<dbReference type="PANTHER" id="PTHR30413:SF8">
    <property type="entry name" value="TRANSPORT PERMEASE PROTEIN"/>
    <property type="match status" value="1"/>
</dbReference>
<accession>A0A7V5XG46</accession>
<feature type="transmembrane region" description="Helical" evidence="9">
    <location>
        <begin position="224"/>
        <end position="245"/>
    </location>
</feature>
<keyword evidence="8 9" id="KW-0472">Membrane</keyword>
<feature type="transmembrane region" description="Helical" evidence="9">
    <location>
        <begin position="29"/>
        <end position="49"/>
    </location>
</feature>
<evidence type="ECO:0000256" key="5">
    <source>
        <dbReference type="ARBA" id="ARBA00022519"/>
    </source>
</evidence>
<evidence type="ECO:0000256" key="4">
    <source>
        <dbReference type="ARBA" id="ARBA00022475"/>
    </source>
</evidence>
<comment type="caution">
    <text evidence="11">The sequence shown here is derived from an EMBL/GenBank/DDBJ whole genome shotgun (WGS) entry which is preliminary data.</text>
</comment>
<evidence type="ECO:0000256" key="7">
    <source>
        <dbReference type="ARBA" id="ARBA00022989"/>
    </source>
</evidence>
<feature type="transmembrane region" description="Helical" evidence="9">
    <location>
        <begin position="100"/>
        <end position="129"/>
    </location>
</feature>
<feature type="transmembrane region" description="Helical" evidence="9">
    <location>
        <begin position="141"/>
        <end position="166"/>
    </location>
</feature>
<proteinExistence type="inferred from homology"/>
<name>A0A7V5XG46_9BACT</name>
<evidence type="ECO:0000256" key="6">
    <source>
        <dbReference type="ARBA" id="ARBA00022692"/>
    </source>
</evidence>
<dbReference type="GO" id="GO:0005886">
    <property type="term" value="C:plasma membrane"/>
    <property type="evidence" value="ECO:0007669"/>
    <property type="project" value="UniProtKB-SubCell"/>
</dbReference>
<evidence type="ECO:0000259" key="10">
    <source>
        <dbReference type="PROSITE" id="PS51012"/>
    </source>
</evidence>
<comment type="similarity">
    <text evidence="2 9">Belongs to the ABC-2 integral membrane protein family.</text>
</comment>
<dbReference type="InterPro" id="IPR047817">
    <property type="entry name" value="ABC2_TM_bact-type"/>
</dbReference>
<keyword evidence="5" id="KW-0997">Cell inner membrane</keyword>
<feature type="transmembrane region" description="Helical" evidence="9">
    <location>
        <begin position="172"/>
        <end position="188"/>
    </location>
</feature>
<keyword evidence="7 9" id="KW-1133">Transmembrane helix</keyword>
<evidence type="ECO:0000256" key="3">
    <source>
        <dbReference type="ARBA" id="ARBA00022448"/>
    </source>
</evidence>
<comment type="caution">
    <text evidence="9">Lacks conserved residue(s) required for the propagation of feature annotation.</text>
</comment>
<sequence length="256" mass="30208">MKDRNFKYYLDLISVLVAKELKVRYKNSYLGYLWSLLNPLAMALIFYFAFKVIMRVPIENYSFFLITGLFPWQWFSNSVGSSPGILLGNASLIKKVNFPVYFIPISSVLNDAVHFLLTIPVIIVFGFLFNKFPSPIWILGIPLWFFAQFFLTYGSALLISSINLFFRDLERLVMVFLLILFYVTPVFYDITLVPEKYRKLIFLNPVSGIIMGWRDLFMKGAFDFKFYCLYLLYSFILFLFSFYVFKRLSYKFAEVL</sequence>
<dbReference type="AlphaFoldDB" id="A0A7V5XG46"/>
<reference evidence="11" key="1">
    <citation type="journal article" date="2020" name="mSystems">
        <title>Genome- and Community-Level Interaction Insights into Carbon Utilization and Element Cycling Functions of Hydrothermarchaeota in Hydrothermal Sediment.</title>
        <authorList>
            <person name="Zhou Z."/>
            <person name="Liu Y."/>
            <person name="Xu W."/>
            <person name="Pan J."/>
            <person name="Luo Z.H."/>
            <person name="Li M."/>
        </authorList>
    </citation>
    <scope>NUCLEOTIDE SEQUENCE [LARGE SCALE GENOMIC DNA]</scope>
    <source>
        <strain evidence="11">SpSt-106</strain>
    </source>
</reference>
<gene>
    <name evidence="11" type="ORF">ENM15_03370</name>
</gene>
<keyword evidence="3 9" id="KW-0813">Transport</keyword>
<keyword evidence="6 9" id="KW-0812">Transmembrane</keyword>
<dbReference type="EMBL" id="DRWR01000059">
    <property type="protein sequence ID" value="HHQ15842.1"/>
    <property type="molecule type" value="Genomic_DNA"/>
</dbReference>
<keyword evidence="4 9" id="KW-1003">Cell membrane</keyword>
<evidence type="ECO:0000256" key="2">
    <source>
        <dbReference type="ARBA" id="ARBA00007783"/>
    </source>
</evidence>
<protein>
    <recommendedName>
        <fullName evidence="9">Transport permease protein</fullName>
    </recommendedName>
</protein>
<dbReference type="GO" id="GO:0140359">
    <property type="term" value="F:ABC-type transporter activity"/>
    <property type="evidence" value="ECO:0007669"/>
    <property type="project" value="InterPro"/>
</dbReference>
<evidence type="ECO:0000256" key="9">
    <source>
        <dbReference type="RuleBase" id="RU361157"/>
    </source>
</evidence>
<dbReference type="PANTHER" id="PTHR30413">
    <property type="entry name" value="INNER MEMBRANE TRANSPORT PERMEASE"/>
    <property type="match status" value="1"/>
</dbReference>
<evidence type="ECO:0000313" key="11">
    <source>
        <dbReference type="EMBL" id="HHQ15842.1"/>
    </source>
</evidence>
<comment type="subcellular location">
    <subcellularLocation>
        <location evidence="1">Cell inner membrane</location>
        <topology evidence="1">Multi-pass membrane protein</topology>
    </subcellularLocation>
    <subcellularLocation>
        <location evidence="9">Cell membrane</location>
        <topology evidence="9">Multi-pass membrane protein</topology>
    </subcellularLocation>
</comment>
<feature type="domain" description="ABC transmembrane type-2" evidence="10">
    <location>
        <begin position="30"/>
        <end position="248"/>
    </location>
</feature>
<organism evidence="11">
    <name type="scientific">Thermodesulfobacterium geofontis</name>
    <dbReference type="NCBI Taxonomy" id="1295609"/>
    <lineage>
        <taxon>Bacteria</taxon>
        <taxon>Pseudomonadati</taxon>
        <taxon>Thermodesulfobacteriota</taxon>
        <taxon>Thermodesulfobacteria</taxon>
        <taxon>Thermodesulfobacteriales</taxon>
        <taxon>Thermodesulfobacteriaceae</taxon>
        <taxon>Thermodesulfobacterium</taxon>
    </lineage>
</organism>
<dbReference type="Pfam" id="PF01061">
    <property type="entry name" value="ABC2_membrane"/>
    <property type="match status" value="1"/>
</dbReference>
<dbReference type="GO" id="GO:0015920">
    <property type="term" value="P:lipopolysaccharide transport"/>
    <property type="evidence" value="ECO:0007669"/>
    <property type="project" value="TreeGrafter"/>
</dbReference>
<evidence type="ECO:0000256" key="1">
    <source>
        <dbReference type="ARBA" id="ARBA00004429"/>
    </source>
</evidence>
<dbReference type="PROSITE" id="PS51012">
    <property type="entry name" value="ABC_TM2"/>
    <property type="match status" value="1"/>
</dbReference>
<evidence type="ECO:0000256" key="8">
    <source>
        <dbReference type="ARBA" id="ARBA00023136"/>
    </source>
</evidence>
<dbReference type="InterPro" id="IPR013525">
    <property type="entry name" value="ABC2_TM"/>
</dbReference>